<dbReference type="Proteomes" id="UP000600946">
    <property type="component" value="Unassembled WGS sequence"/>
</dbReference>
<keyword evidence="2" id="KW-1185">Reference proteome</keyword>
<accession>A0ABQ3AHS3</accession>
<dbReference type="GeneID" id="96293586"/>
<evidence type="ECO:0000313" key="1">
    <source>
        <dbReference type="EMBL" id="GGY54873.1"/>
    </source>
</evidence>
<organism evidence="1 2">
    <name type="scientific">Streptomyces xanthochromogenes</name>
    <dbReference type="NCBI Taxonomy" id="67384"/>
    <lineage>
        <taxon>Bacteria</taxon>
        <taxon>Bacillati</taxon>
        <taxon>Actinomycetota</taxon>
        <taxon>Actinomycetes</taxon>
        <taxon>Kitasatosporales</taxon>
        <taxon>Streptomycetaceae</taxon>
        <taxon>Streptomyces</taxon>
    </lineage>
</organism>
<sequence>MTGPPRPRPTASGALTPLALTAVEHLVALDAAHGATAALPAVRDLLRNIPELAAAPGSLHDRDAETLAALAELCEVIGWILFDAGLDGPAHRMNTRALALAELSGDRATARLVLLNDSMLHTRAGRPRAALDSAARVAGPRPLPTLVATLVLVRRAHAEALLDRPREADRLIARARSRFLDGASPQDPPWAWWIDRAELIGHHGWVLARLGDWDRAIPLLHEAATAPGPSYRHLFTAELLAALTGARAWRDAEELIAELAPRAGSIGSVRTTETLARTAVRLRACAKAPANLRAAAAFLLESVPPHPGGQDCPAR</sequence>
<evidence type="ECO:0000313" key="2">
    <source>
        <dbReference type="Proteomes" id="UP000600946"/>
    </source>
</evidence>
<evidence type="ECO:0008006" key="3">
    <source>
        <dbReference type="Google" id="ProtNLM"/>
    </source>
</evidence>
<reference evidence="2" key="1">
    <citation type="journal article" date="2019" name="Int. J. Syst. Evol. Microbiol.">
        <title>The Global Catalogue of Microorganisms (GCM) 10K type strain sequencing project: providing services to taxonomists for standard genome sequencing and annotation.</title>
        <authorList>
            <consortium name="The Broad Institute Genomics Platform"/>
            <consortium name="The Broad Institute Genome Sequencing Center for Infectious Disease"/>
            <person name="Wu L."/>
            <person name="Ma J."/>
        </authorList>
    </citation>
    <scope>NUCLEOTIDE SEQUENCE [LARGE SCALE GENOMIC DNA]</scope>
    <source>
        <strain evidence="2">JCM 4594</strain>
    </source>
</reference>
<comment type="caution">
    <text evidence="1">The sequence shown here is derived from an EMBL/GenBank/DDBJ whole genome shotgun (WGS) entry which is preliminary data.</text>
</comment>
<dbReference type="RefSeq" id="WP_190028594.1">
    <property type="nucleotide sequence ID" value="NZ_BMUU01000011.1"/>
</dbReference>
<name>A0ABQ3AHS3_9ACTN</name>
<gene>
    <name evidence="1" type="ORF">GCM10010326_56670</name>
</gene>
<proteinExistence type="predicted"/>
<dbReference type="EMBL" id="BMUU01000011">
    <property type="protein sequence ID" value="GGY54873.1"/>
    <property type="molecule type" value="Genomic_DNA"/>
</dbReference>
<protein>
    <recommendedName>
        <fullName evidence="3">DNA-binding protein</fullName>
    </recommendedName>
</protein>